<dbReference type="AlphaFoldDB" id="A0A327WWB7"/>
<evidence type="ECO:0000256" key="1">
    <source>
        <dbReference type="SAM" id="SignalP"/>
    </source>
</evidence>
<reference evidence="3 5" key="2">
    <citation type="submission" date="2018-06" db="EMBL/GenBank/DDBJ databases">
        <title>Genomic Encyclopedia of Type Strains, Phase III (KMG-III): the genomes of soil and plant-associated and newly described type strains.</title>
        <authorList>
            <person name="Whitman W."/>
        </authorList>
    </citation>
    <scope>NUCLEOTIDE SEQUENCE [LARGE SCALE GENOMIC DNA]</scope>
    <source>
        <strain evidence="3 5">CGMCC 1.15366</strain>
    </source>
</reference>
<evidence type="ECO:0000313" key="6">
    <source>
        <dbReference type="Proteomes" id="UP000287865"/>
    </source>
</evidence>
<accession>A0A327WWB7</accession>
<evidence type="ECO:0000313" key="5">
    <source>
        <dbReference type="Proteomes" id="UP000249203"/>
    </source>
</evidence>
<proteinExistence type="predicted"/>
<dbReference type="OrthoDB" id="9770043at2"/>
<dbReference type="PANTHER" id="PTHR19328:SF75">
    <property type="entry name" value="ALDOSE SUGAR DEHYDROGENASE YLII"/>
    <property type="match status" value="1"/>
</dbReference>
<dbReference type="InterPro" id="IPR011042">
    <property type="entry name" value="6-blade_b-propeller_TolB-like"/>
</dbReference>
<evidence type="ECO:0000313" key="3">
    <source>
        <dbReference type="EMBL" id="RAJ93580.1"/>
    </source>
</evidence>
<keyword evidence="1" id="KW-0732">Signal</keyword>
<dbReference type="Pfam" id="PF07995">
    <property type="entry name" value="GSDH"/>
    <property type="match status" value="1"/>
</dbReference>
<dbReference type="Proteomes" id="UP000249203">
    <property type="component" value="Unassembled WGS sequence"/>
</dbReference>
<dbReference type="RefSeq" id="WP_111570420.1">
    <property type="nucleotide sequence ID" value="NZ_PIPK01000018.1"/>
</dbReference>
<keyword evidence="6" id="KW-1185">Reference proteome</keyword>
<name>A0A327WWB7_9GAMM</name>
<sequence length="379" mass="41295">MKALPRTLGFAALGLTTLAMSANADTIETRWANVAVETVAEGLEHPWGIAFLGNGRMLVTERAGHMRIVEADGTLGEPISGLPEIKVMRQGGLMDVTLSPNYSSDRTIYFSYSEPESAGSEVTSTAVARARLDGNALHDVEVIFSQYPKEDGGRHYGGRLKFSADGEYLFIGLGDRGHREDDSQLVSNHTGTLIRIYPDGSVPSDNPFVDQDGALPEIWSYGHRNIQGMDIQPSTGHLWAVEHGPQGGDELNRPEAGLNYGWPVITHGEQYGGGQVGIGFKQEGMELPVWHWTPSIAVSGMAFYQGNQFPAWQGNVLATGLRGTQVARLEVDGDRVIHQEVMELSDRIREIKVDSDGYIYLLTDHPNGKILRLAPANAS</sequence>
<comment type="caution">
    <text evidence="3">The sequence shown here is derived from an EMBL/GenBank/DDBJ whole genome shotgun (WGS) entry which is preliminary data.</text>
</comment>
<evidence type="ECO:0000313" key="4">
    <source>
        <dbReference type="EMBL" id="RUO18788.1"/>
    </source>
</evidence>
<dbReference type="SUPFAM" id="SSF50952">
    <property type="entry name" value="Soluble quinoprotein glucose dehydrogenase"/>
    <property type="match status" value="1"/>
</dbReference>
<evidence type="ECO:0000259" key="2">
    <source>
        <dbReference type="Pfam" id="PF07995"/>
    </source>
</evidence>
<dbReference type="EMBL" id="PIPK01000018">
    <property type="protein sequence ID" value="RUO18788.1"/>
    <property type="molecule type" value="Genomic_DNA"/>
</dbReference>
<feature type="chain" id="PRO_5016411914" evidence="1">
    <location>
        <begin position="25"/>
        <end position="379"/>
    </location>
</feature>
<dbReference type="Proteomes" id="UP000287865">
    <property type="component" value="Unassembled WGS sequence"/>
</dbReference>
<dbReference type="PANTHER" id="PTHR19328">
    <property type="entry name" value="HEDGEHOG-INTERACTING PROTEIN"/>
    <property type="match status" value="1"/>
</dbReference>
<feature type="domain" description="Glucose/Sorbosone dehydrogenase" evidence="2">
    <location>
        <begin position="43"/>
        <end position="372"/>
    </location>
</feature>
<protein>
    <submittedName>
        <fullName evidence="3">Glucose/arabinose dehydrogenase</fullName>
    </submittedName>
    <submittedName>
        <fullName evidence="4">Oxidoreductase</fullName>
    </submittedName>
</protein>
<dbReference type="EMBL" id="QLMD01000018">
    <property type="protein sequence ID" value="RAJ93580.1"/>
    <property type="molecule type" value="Genomic_DNA"/>
</dbReference>
<dbReference type="InterPro" id="IPR011041">
    <property type="entry name" value="Quinoprot_gluc/sorb_DH_b-prop"/>
</dbReference>
<dbReference type="InterPro" id="IPR012938">
    <property type="entry name" value="Glc/Sorbosone_DH"/>
</dbReference>
<dbReference type="Gene3D" id="2.120.10.30">
    <property type="entry name" value="TolB, C-terminal domain"/>
    <property type="match status" value="1"/>
</dbReference>
<feature type="signal peptide" evidence="1">
    <location>
        <begin position="1"/>
        <end position="24"/>
    </location>
</feature>
<reference evidence="4 6" key="1">
    <citation type="journal article" date="2018" name="Front. Microbiol.">
        <title>Genome-Based Analysis Reveals the Taxonomy and Diversity of the Family Idiomarinaceae.</title>
        <authorList>
            <person name="Liu Y."/>
            <person name="Lai Q."/>
            <person name="Shao Z."/>
        </authorList>
    </citation>
    <scope>NUCLEOTIDE SEQUENCE [LARGE SCALE GENOMIC DNA]</scope>
    <source>
        <strain evidence="4 6">CF12-14</strain>
    </source>
</reference>
<organism evidence="3 5">
    <name type="scientific">Aliidiomarina maris</name>
    <dbReference type="NCBI Taxonomy" id="531312"/>
    <lineage>
        <taxon>Bacteria</taxon>
        <taxon>Pseudomonadati</taxon>
        <taxon>Pseudomonadota</taxon>
        <taxon>Gammaproteobacteria</taxon>
        <taxon>Alteromonadales</taxon>
        <taxon>Idiomarinaceae</taxon>
        <taxon>Aliidiomarina</taxon>
    </lineage>
</organism>
<gene>
    <name evidence="3" type="ORF">B0I24_11831</name>
    <name evidence="4" type="ORF">CWE07_13450</name>
</gene>